<proteinExistence type="predicted"/>
<name>A0AAD7EU75_9AGAR</name>
<evidence type="ECO:0000313" key="1">
    <source>
        <dbReference type="EMBL" id="KAJ7352242.1"/>
    </source>
</evidence>
<organism evidence="1 2">
    <name type="scientific">Mycena albidolilacea</name>
    <dbReference type="NCBI Taxonomy" id="1033008"/>
    <lineage>
        <taxon>Eukaryota</taxon>
        <taxon>Fungi</taxon>
        <taxon>Dikarya</taxon>
        <taxon>Basidiomycota</taxon>
        <taxon>Agaricomycotina</taxon>
        <taxon>Agaricomycetes</taxon>
        <taxon>Agaricomycetidae</taxon>
        <taxon>Agaricales</taxon>
        <taxon>Marasmiineae</taxon>
        <taxon>Mycenaceae</taxon>
        <taxon>Mycena</taxon>
    </lineage>
</organism>
<gene>
    <name evidence="1" type="ORF">DFH08DRAFT_82157</name>
</gene>
<comment type="caution">
    <text evidence="1">The sequence shown here is derived from an EMBL/GenBank/DDBJ whole genome shotgun (WGS) entry which is preliminary data.</text>
</comment>
<dbReference type="EMBL" id="JARIHO010000012">
    <property type="protein sequence ID" value="KAJ7352242.1"/>
    <property type="molecule type" value="Genomic_DNA"/>
</dbReference>
<reference evidence="1" key="1">
    <citation type="submission" date="2023-03" db="EMBL/GenBank/DDBJ databases">
        <title>Massive genome expansion in bonnet fungi (Mycena s.s.) driven by repeated elements and novel gene families across ecological guilds.</title>
        <authorList>
            <consortium name="Lawrence Berkeley National Laboratory"/>
            <person name="Harder C.B."/>
            <person name="Miyauchi S."/>
            <person name="Viragh M."/>
            <person name="Kuo A."/>
            <person name="Thoen E."/>
            <person name="Andreopoulos B."/>
            <person name="Lu D."/>
            <person name="Skrede I."/>
            <person name="Drula E."/>
            <person name="Henrissat B."/>
            <person name="Morin E."/>
            <person name="Kohler A."/>
            <person name="Barry K."/>
            <person name="LaButti K."/>
            <person name="Morin E."/>
            <person name="Salamov A."/>
            <person name="Lipzen A."/>
            <person name="Mereny Z."/>
            <person name="Hegedus B."/>
            <person name="Baldrian P."/>
            <person name="Stursova M."/>
            <person name="Weitz H."/>
            <person name="Taylor A."/>
            <person name="Grigoriev I.V."/>
            <person name="Nagy L.G."/>
            <person name="Martin F."/>
            <person name="Kauserud H."/>
        </authorList>
    </citation>
    <scope>NUCLEOTIDE SEQUENCE</scope>
    <source>
        <strain evidence="1">CBHHK002</strain>
    </source>
</reference>
<dbReference type="AlphaFoldDB" id="A0AAD7EU75"/>
<keyword evidence="2" id="KW-1185">Reference proteome</keyword>
<protein>
    <submittedName>
        <fullName evidence="1">Uncharacterized protein</fullName>
    </submittedName>
</protein>
<dbReference type="Proteomes" id="UP001218218">
    <property type="component" value="Unassembled WGS sequence"/>
</dbReference>
<accession>A0AAD7EU75</accession>
<sequence>MASALQWIMKLLAPALEIARAQNAKRLSELLGNKSKRKRMSGDNNPRTVGVLERLGDAASLAASDTGDPHLLFFFRRPLRSQKSVLNRAHRRGSASALIRQKTVSQARPASHWDRWLTSTTLPRLKKASLPAPTSILIPWMPLRLNLRTELAAGQWSALHDYRLRVGRRNRRV</sequence>
<evidence type="ECO:0000313" key="2">
    <source>
        <dbReference type="Proteomes" id="UP001218218"/>
    </source>
</evidence>